<evidence type="ECO:0000313" key="4">
    <source>
        <dbReference type="Proteomes" id="UP001597368"/>
    </source>
</evidence>
<feature type="compositionally biased region" description="Basic and acidic residues" evidence="1">
    <location>
        <begin position="33"/>
        <end position="66"/>
    </location>
</feature>
<name>A0ABW4SXZ6_9ACTN</name>
<sequence length="105" mass="11692">MTETPPDRYGLSDEQEIEVEGWTEDLGIDHVIEEDDPGHQDTAAERLWREAPDRVRTPREEHRLVAPDEGLGADVESEEIGEDVGADSGDLSAEERAVRVDPESL</sequence>
<feature type="region of interest" description="Disordered" evidence="1">
    <location>
        <begin position="33"/>
        <end position="105"/>
    </location>
</feature>
<evidence type="ECO:0000256" key="1">
    <source>
        <dbReference type="SAM" id="MobiDB-lite"/>
    </source>
</evidence>
<protein>
    <submittedName>
        <fullName evidence="3">DUF5709 domain-containing protein</fullName>
    </submittedName>
</protein>
<proteinExistence type="predicted"/>
<dbReference type="InterPro" id="IPR043763">
    <property type="entry name" value="DUF5709"/>
</dbReference>
<evidence type="ECO:0000259" key="2">
    <source>
        <dbReference type="Pfam" id="PF18970"/>
    </source>
</evidence>
<feature type="domain" description="DUF5709" evidence="2">
    <location>
        <begin position="58"/>
        <end position="103"/>
    </location>
</feature>
<dbReference type="EMBL" id="JBHUFV010000033">
    <property type="protein sequence ID" value="MFD1933750.1"/>
    <property type="molecule type" value="Genomic_DNA"/>
</dbReference>
<comment type="caution">
    <text evidence="3">The sequence shown here is derived from an EMBL/GenBank/DDBJ whole genome shotgun (WGS) entry which is preliminary data.</text>
</comment>
<evidence type="ECO:0000313" key="3">
    <source>
        <dbReference type="EMBL" id="MFD1933750.1"/>
    </source>
</evidence>
<keyword evidence="4" id="KW-1185">Reference proteome</keyword>
<accession>A0ABW4SXZ6</accession>
<dbReference type="Pfam" id="PF18970">
    <property type="entry name" value="DUF5709"/>
    <property type="match status" value="1"/>
</dbReference>
<gene>
    <name evidence="3" type="ORF">ACFSKW_20010</name>
</gene>
<feature type="compositionally biased region" description="Basic and acidic residues" evidence="1">
    <location>
        <begin position="93"/>
        <end position="105"/>
    </location>
</feature>
<dbReference type="RefSeq" id="WP_379573786.1">
    <property type="nucleotide sequence ID" value="NZ_JBHUFV010000033.1"/>
</dbReference>
<reference evidence="4" key="1">
    <citation type="journal article" date="2019" name="Int. J. Syst. Evol. Microbiol.">
        <title>The Global Catalogue of Microorganisms (GCM) 10K type strain sequencing project: providing services to taxonomists for standard genome sequencing and annotation.</title>
        <authorList>
            <consortium name="The Broad Institute Genomics Platform"/>
            <consortium name="The Broad Institute Genome Sequencing Center for Infectious Disease"/>
            <person name="Wu L."/>
            <person name="Ma J."/>
        </authorList>
    </citation>
    <scope>NUCLEOTIDE SEQUENCE [LARGE SCALE GENOMIC DNA]</scope>
    <source>
        <strain evidence="4">ICMP 6774ER</strain>
    </source>
</reference>
<organism evidence="3 4">
    <name type="scientific">Nonomuraea mangrovi</name>
    <dbReference type="NCBI Taxonomy" id="2316207"/>
    <lineage>
        <taxon>Bacteria</taxon>
        <taxon>Bacillati</taxon>
        <taxon>Actinomycetota</taxon>
        <taxon>Actinomycetes</taxon>
        <taxon>Streptosporangiales</taxon>
        <taxon>Streptosporangiaceae</taxon>
        <taxon>Nonomuraea</taxon>
    </lineage>
</organism>
<dbReference type="Proteomes" id="UP001597368">
    <property type="component" value="Unassembled WGS sequence"/>
</dbReference>
<feature type="compositionally biased region" description="Acidic residues" evidence="1">
    <location>
        <begin position="75"/>
        <end position="85"/>
    </location>
</feature>